<keyword evidence="5 8" id="KW-0812">Transmembrane</keyword>
<feature type="transmembrane region" description="Helical" evidence="8">
    <location>
        <begin position="156"/>
        <end position="177"/>
    </location>
</feature>
<organism evidence="9 10">
    <name type="scientific">Alkalispirillum mobile</name>
    <dbReference type="NCBI Taxonomy" id="85925"/>
    <lineage>
        <taxon>Bacteria</taxon>
        <taxon>Pseudomonadati</taxon>
        <taxon>Pseudomonadota</taxon>
        <taxon>Gammaproteobacteria</taxon>
        <taxon>Chromatiales</taxon>
        <taxon>Ectothiorhodospiraceae</taxon>
        <taxon>Alkalispirillum</taxon>
    </lineage>
</organism>
<dbReference type="InterPro" id="IPR002549">
    <property type="entry name" value="AI-2E-like"/>
</dbReference>
<feature type="transmembrane region" description="Helical" evidence="8">
    <location>
        <begin position="221"/>
        <end position="245"/>
    </location>
</feature>
<dbReference type="EMBL" id="RCDA01000003">
    <property type="protein sequence ID" value="RLK48253.1"/>
    <property type="molecule type" value="Genomic_DNA"/>
</dbReference>
<dbReference type="Proteomes" id="UP000275461">
    <property type="component" value="Unassembled WGS sequence"/>
</dbReference>
<evidence type="ECO:0000256" key="5">
    <source>
        <dbReference type="ARBA" id="ARBA00022692"/>
    </source>
</evidence>
<evidence type="ECO:0000256" key="7">
    <source>
        <dbReference type="ARBA" id="ARBA00023136"/>
    </source>
</evidence>
<dbReference type="OrthoDB" id="5562213at2"/>
<evidence type="ECO:0000313" key="9">
    <source>
        <dbReference type="EMBL" id="RLK48253.1"/>
    </source>
</evidence>
<dbReference type="RefSeq" id="WP_121442655.1">
    <property type="nucleotide sequence ID" value="NZ_RCDA01000003.1"/>
</dbReference>
<dbReference type="GO" id="GO:0055085">
    <property type="term" value="P:transmembrane transport"/>
    <property type="evidence" value="ECO:0007669"/>
    <property type="project" value="TreeGrafter"/>
</dbReference>
<comment type="subcellular location">
    <subcellularLocation>
        <location evidence="1">Cell membrane</location>
        <topology evidence="1">Multi-pass membrane protein</topology>
    </subcellularLocation>
</comment>
<evidence type="ECO:0000256" key="2">
    <source>
        <dbReference type="ARBA" id="ARBA00009773"/>
    </source>
</evidence>
<dbReference type="AlphaFoldDB" id="A0A498BZ91"/>
<feature type="transmembrane region" description="Helical" evidence="8">
    <location>
        <begin position="37"/>
        <end position="55"/>
    </location>
</feature>
<evidence type="ECO:0000256" key="3">
    <source>
        <dbReference type="ARBA" id="ARBA00022448"/>
    </source>
</evidence>
<dbReference type="GO" id="GO:0005886">
    <property type="term" value="C:plasma membrane"/>
    <property type="evidence" value="ECO:0007669"/>
    <property type="project" value="UniProtKB-SubCell"/>
</dbReference>
<evidence type="ECO:0000256" key="8">
    <source>
        <dbReference type="SAM" id="Phobius"/>
    </source>
</evidence>
<evidence type="ECO:0000256" key="6">
    <source>
        <dbReference type="ARBA" id="ARBA00022989"/>
    </source>
</evidence>
<protein>
    <submittedName>
        <fullName evidence="9">Putative permease</fullName>
    </submittedName>
</protein>
<evidence type="ECO:0000313" key="10">
    <source>
        <dbReference type="Proteomes" id="UP000275461"/>
    </source>
</evidence>
<keyword evidence="6 8" id="KW-1133">Transmembrane helix</keyword>
<keyword evidence="7 8" id="KW-0472">Membrane</keyword>
<feature type="transmembrane region" description="Helical" evidence="8">
    <location>
        <begin position="307"/>
        <end position="338"/>
    </location>
</feature>
<dbReference type="PANTHER" id="PTHR21716">
    <property type="entry name" value="TRANSMEMBRANE PROTEIN"/>
    <property type="match status" value="1"/>
</dbReference>
<sequence length="356" mass="40312">MRLIRDWFSRTFNDPQVVVLGVVLLLGFGVVLFMGNMLAPVLASLVLAYLLEGFVRYLERWRVPRLAAVTVVFLAFTAFLFALFLILFPVLYRQLVQLVEQLPAILAQGQSVLLQLPEHYPQLFSEAQMREIINGLRRELVDWAQRIVTSFSFQSVVVVITLLVYMVLVPFMVFFFLKDKRLMLQWLSDHLPRERGLASEVWREVDLQIGNYVRGKFVEILIVWAVTFITFSLFGLQFAMLLAVMVGLSVIVPYVGAAVVTLPVAIIAYFQWGLSPEFAWLMVAYFVIQALDGNVLVPLLFSEAVNLHPVAIIVAILVFGGLWGFWGVFFAIPLATLIQAVIKAWPRTAQTAVDRA</sequence>
<keyword evidence="4" id="KW-1003">Cell membrane</keyword>
<keyword evidence="3" id="KW-0813">Transport</keyword>
<evidence type="ECO:0000256" key="1">
    <source>
        <dbReference type="ARBA" id="ARBA00004651"/>
    </source>
</evidence>
<comment type="similarity">
    <text evidence="2">Belongs to the autoinducer-2 exporter (AI-2E) (TC 2.A.86) family.</text>
</comment>
<dbReference type="Pfam" id="PF01594">
    <property type="entry name" value="AI-2E_transport"/>
    <property type="match status" value="1"/>
</dbReference>
<accession>A0A498BZ91</accession>
<gene>
    <name evidence="9" type="ORF">DFR31_2132</name>
</gene>
<name>A0A498BZ91_9GAMM</name>
<proteinExistence type="inferred from homology"/>
<feature type="transmembrane region" description="Helical" evidence="8">
    <location>
        <begin position="251"/>
        <end position="272"/>
    </location>
</feature>
<comment type="caution">
    <text evidence="9">The sequence shown here is derived from an EMBL/GenBank/DDBJ whole genome shotgun (WGS) entry which is preliminary data.</text>
</comment>
<feature type="transmembrane region" description="Helical" evidence="8">
    <location>
        <begin position="67"/>
        <end position="92"/>
    </location>
</feature>
<reference evidence="9 10" key="1">
    <citation type="submission" date="2018-10" db="EMBL/GenBank/DDBJ databases">
        <title>Genomic Encyclopedia of Type Strains, Phase IV (KMG-IV): sequencing the most valuable type-strain genomes for metagenomic binning, comparative biology and taxonomic classification.</title>
        <authorList>
            <person name="Goeker M."/>
        </authorList>
    </citation>
    <scope>NUCLEOTIDE SEQUENCE [LARGE SCALE GENOMIC DNA]</scope>
    <source>
        <strain evidence="9 10">DSM 12769</strain>
    </source>
</reference>
<keyword evidence="10" id="KW-1185">Reference proteome</keyword>
<feature type="transmembrane region" description="Helical" evidence="8">
    <location>
        <begin position="279"/>
        <end position="301"/>
    </location>
</feature>
<evidence type="ECO:0000256" key="4">
    <source>
        <dbReference type="ARBA" id="ARBA00022475"/>
    </source>
</evidence>
<dbReference type="PANTHER" id="PTHR21716:SF53">
    <property type="entry name" value="PERMEASE PERM-RELATED"/>
    <property type="match status" value="1"/>
</dbReference>